<proteinExistence type="predicted"/>
<gene>
    <name evidence="1" type="ORF">ENV82_00375</name>
</gene>
<protein>
    <recommendedName>
        <fullName evidence="2">Phage portal protein</fullName>
    </recommendedName>
</protein>
<name>A0A7C4TZX5_9BACT</name>
<evidence type="ECO:0000313" key="1">
    <source>
        <dbReference type="EMBL" id="HGW59889.1"/>
    </source>
</evidence>
<comment type="caution">
    <text evidence="1">The sequence shown here is derived from an EMBL/GenBank/DDBJ whole genome shotgun (WGS) entry which is preliminary data.</text>
</comment>
<evidence type="ECO:0008006" key="2">
    <source>
        <dbReference type="Google" id="ProtNLM"/>
    </source>
</evidence>
<reference evidence="1" key="1">
    <citation type="journal article" date="2020" name="mSystems">
        <title>Genome- and Community-Level Interaction Insights into Carbon Utilization and Element Cycling Functions of Hydrothermarchaeota in Hydrothermal Sediment.</title>
        <authorList>
            <person name="Zhou Z."/>
            <person name="Liu Y."/>
            <person name="Xu W."/>
            <person name="Pan J."/>
            <person name="Luo Z.H."/>
            <person name="Li M."/>
        </authorList>
    </citation>
    <scope>NUCLEOTIDE SEQUENCE [LARGE SCALE GENOMIC DNA]</scope>
    <source>
        <strain evidence="1">SpSt-794</strain>
    </source>
</reference>
<sequence length="520" mass="60372">MPKKQKEEIKQISYSDQELKQIKDDCLSGLEERRKIYDTYGEKVLRNNLKNPLFKHLEDIVSLIYFPDNIIFDTVIQLDKEKITKDMIEKFGKLKTEIYEDFINEALDIQLYDIFFWGLVYGAYFCKFFINSDNEIRIKKVSPYDICVLYEDYLDLDKNQIILHVTRIPKHIAIKRYGEDLLIEMKEVSAPVRPESRFVALVYSQTKGQVPTQEDMWALERDMPPTPKQVGKYVELYEMWLWDDSINDYLMVQFIGNKIIKSKNPFIPKVHPIIHCVPNPIEGYFFGLSEIHFLYPIQDKLKGQIDKIEHNEKMLSEPPMIVSGLTGSIEAQEIRKKLDTPREVIEIIDPTSKIDFYLPKLTPEILYNSLQYWETSFKELSGIMGILGGKPLPNVRSGSYASILAQFASAPLKKKALRAECFIETMMTMFANIKTKILEKYATISGVPFRVDVFAHTSSPIVATFYQDMLLELAKADFIPAEVIVDILPLPEKDKIKQFLKVKAMELGYEKETQKGKEET</sequence>
<dbReference type="EMBL" id="DTHV01000014">
    <property type="protein sequence ID" value="HGW59889.1"/>
    <property type="molecule type" value="Genomic_DNA"/>
</dbReference>
<accession>A0A7C4TZX5</accession>
<organism evidence="1">
    <name type="scientific">Caldisericum exile</name>
    <dbReference type="NCBI Taxonomy" id="693075"/>
    <lineage>
        <taxon>Bacteria</taxon>
        <taxon>Pseudomonadati</taxon>
        <taxon>Caldisericota/Cryosericota group</taxon>
        <taxon>Caldisericota</taxon>
        <taxon>Caldisericia</taxon>
        <taxon>Caldisericales</taxon>
        <taxon>Caldisericaceae</taxon>
        <taxon>Caldisericum</taxon>
    </lineage>
</organism>
<dbReference type="AlphaFoldDB" id="A0A7C4TZX5"/>